<gene>
    <name evidence="3" type="ORF">D1832_15040</name>
</gene>
<dbReference type="SUPFAM" id="SSF47413">
    <property type="entry name" value="lambda repressor-like DNA-binding domains"/>
    <property type="match status" value="1"/>
</dbReference>
<organism evidence="3 4">
    <name type="scientific">Dermacoccus abyssi</name>
    <dbReference type="NCBI Taxonomy" id="322596"/>
    <lineage>
        <taxon>Bacteria</taxon>
        <taxon>Bacillati</taxon>
        <taxon>Actinomycetota</taxon>
        <taxon>Actinomycetes</taxon>
        <taxon>Micrococcales</taxon>
        <taxon>Dermacoccaceae</taxon>
        <taxon>Dermacoccus</taxon>
    </lineage>
</organism>
<dbReference type="AlphaFoldDB" id="A0A417YUI7"/>
<dbReference type="Pfam" id="PF01381">
    <property type="entry name" value="HTH_3"/>
    <property type="match status" value="1"/>
</dbReference>
<dbReference type="EMBL" id="QWLM01000050">
    <property type="protein sequence ID" value="RHW40967.1"/>
    <property type="molecule type" value="Genomic_DNA"/>
</dbReference>
<dbReference type="InterPro" id="IPR010982">
    <property type="entry name" value="Lambda_DNA-bd_dom_sf"/>
</dbReference>
<feature type="region of interest" description="Disordered" evidence="1">
    <location>
        <begin position="1"/>
        <end position="43"/>
    </location>
</feature>
<dbReference type="Gene3D" id="1.10.260.40">
    <property type="entry name" value="lambda repressor-like DNA-binding domains"/>
    <property type="match status" value="1"/>
</dbReference>
<evidence type="ECO:0000259" key="2">
    <source>
        <dbReference type="Pfam" id="PF01381"/>
    </source>
</evidence>
<evidence type="ECO:0000313" key="4">
    <source>
        <dbReference type="Proteomes" id="UP000285376"/>
    </source>
</evidence>
<dbReference type="CDD" id="cd00093">
    <property type="entry name" value="HTH_XRE"/>
    <property type="match status" value="1"/>
</dbReference>
<dbReference type="InterPro" id="IPR001387">
    <property type="entry name" value="Cro/C1-type_HTH"/>
</dbReference>
<feature type="domain" description="HTH cro/C1-type" evidence="2">
    <location>
        <begin position="59"/>
        <end position="103"/>
    </location>
</feature>
<proteinExistence type="predicted"/>
<evidence type="ECO:0000313" key="3">
    <source>
        <dbReference type="EMBL" id="RHW40967.1"/>
    </source>
</evidence>
<comment type="caution">
    <text evidence="3">The sequence shown here is derived from an EMBL/GenBank/DDBJ whole genome shotgun (WGS) entry which is preliminary data.</text>
</comment>
<name>A0A417YUI7_9MICO</name>
<accession>A0A417YUI7</accession>
<protein>
    <submittedName>
        <fullName evidence="3">XRE family transcriptional regulator</fullName>
    </submittedName>
</protein>
<dbReference type="Proteomes" id="UP000285376">
    <property type="component" value="Unassembled WGS sequence"/>
</dbReference>
<evidence type="ECO:0000256" key="1">
    <source>
        <dbReference type="SAM" id="MobiDB-lite"/>
    </source>
</evidence>
<dbReference type="GO" id="GO:0003677">
    <property type="term" value="F:DNA binding"/>
    <property type="evidence" value="ECO:0007669"/>
    <property type="project" value="InterPro"/>
</dbReference>
<sequence>MTPIVDEPCAATAGYPQRMPRPSRPQPYALSADWPHAPSSDPAGEAARLLALNLAAAIRGRSARSVEAATGIDHTVIGKILNGKTWADLATITRLENAFDCDLWPTRSQRRNG</sequence>
<reference evidence="3 4" key="1">
    <citation type="submission" date="2018-08" db="EMBL/GenBank/DDBJ databases">
        <title>Whole genome sequence analysis of Dermacoccus abyssi bacteria isolated from Deep Mariana trench Micromonospora spp reveals genes involved in the environmental adaptation and production of secondary metabolites.</title>
        <authorList>
            <person name="Abdel-Mageed W.M."/>
            <person name="Lehri B."/>
            <person name="Nouioui I."/>
            <person name="Goodfellow I."/>
            <person name="Jaspars M."/>
            <person name="Karlyshev A."/>
        </authorList>
    </citation>
    <scope>NUCLEOTIDE SEQUENCE [LARGE SCALE GENOMIC DNA]</scope>
    <source>
        <strain evidence="3 4">MT1.1</strain>
    </source>
</reference>